<organism evidence="1 2">
    <name type="scientific">Comamonas aquatica DA1877</name>
    <dbReference type="NCBI Taxonomy" id="1457173"/>
    <lineage>
        <taxon>Bacteria</taxon>
        <taxon>Pseudomonadati</taxon>
        <taxon>Pseudomonadota</taxon>
        <taxon>Betaproteobacteria</taxon>
        <taxon>Burkholderiales</taxon>
        <taxon>Comamonadaceae</taxon>
        <taxon>Comamonas</taxon>
    </lineage>
</organism>
<dbReference type="Pfam" id="PF07963">
    <property type="entry name" value="N_methyl"/>
    <property type="match status" value="1"/>
</dbReference>
<dbReference type="NCBIfam" id="TIGR02532">
    <property type="entry name" value="IV_pilin_GFxxxE"/>
    <property type="match status" value="1"/>
</dbReference>
<comment type="caution">
    <text evidence="1">The sequence shown here is derived from an EMBL/GenBank/DDBJ whole genome shotgun (WGS) entry which is preliminary data.</text>
</comment>
<reference evidence="1 2" key="1">
    <citation type="submission" date="2014-01" db="EMBL/GenBank/DDBJ databases">
        <title>Interspecies Systems Biology Uncovers Metabolites Affecting C. elegans Gene Expression and Life History Traits.</title>
        <authorList>
            <person name="Watson E."/>
            <person name="Macneil L.T."/>
            <person name="Ritter A.D."/>
            <person name="Yilmaz L.S."/>
            <person name="Rosebrock A.P."/>
            <person name="Caudy A.A."/>
            <person name="Walhout A.J."/>
        </authorList>
    </citation>
    <scope>NUCLEOTIDE SEQUENCE [LARGE SCALE GENOMIC DNA]</scope>
    <source>
        <strain evidence="1 2">DA1877</strain>
    </source>
</reference>
<evidence type="ECO:0000313" key="2">
    <source>
        <dbReference type="Proteomes" id="UP000020766"/>
    </source>
</evidence>
<dbReference type="InterPro" id="IPR012902">
    <property type="entry name" value="N_methyl_site"/>
</dbReference>
<protein>
    <submittedName>
        <fullName evidence="1">Uncharacterized protein</fullName>
    </submittedName>
</protein>
<dbReference type="PATRIC" id="fig|1457173.3.peg.541"/>
<dbReference type="SUPFAM" id="SSF54523">
    <property type="entry name" value="Pili subunits"/>
    <property type="match status" value="1"/>
</dbReference>
<accession>A0A014MUB8</accession>
<dbReference type="AlphaFoldDB" id="A0A014MUB8"/>
<gene>
    <name evidence="1" type="ORF">AX13_07590</name>
</gene>
<proteinExistence type="predicted"/>
<name>A0A014MUB8_9BURK</name>
<dbReference type="InterPro" id="IPR045584">
    <property type="entry name" value="Pilin-like"/>
</dbReference>
<dbReference type="Proteomes" id="UP000020766">
    <property type="component" value="Unassembled WGS sequence"/>
</dbReference>
<dbReference type="PROSITE" id="PS00409">
    <property type="entry name" value="PROKAR_NTER_METHYL"/>
    <property type="match status" value="1"/>
</dbReference>
<sequence length="163" mass="16981">MAQAGLTLIELMVTLTVMAFLLLLGVSLGGDWVNGSRTQQARGDLEQGWGVAKALALRNPCQTHEGQAAAVLTLEHLAGAGYRLLVEAAQGSATCNYLSSRTVPTWSAQLPAGVQVLVDGAALSEGAQHSWGIDNRGLPVGATGASLVVQRGGAQNDETIQWY</sequence>
<dbReference type="EMBL" id="JBOK01000002">
    <property type="protein sequence ID" value="EXU81659.1"/>
    <property type="molecule type" value="Genomic_DNA"/>
</dbReference>
<evidence type="ECO:0000313" key="1">
    <source>
        <dbReference type="EMBL" id="EXU81659.1"/>
    </source>
</evidence>
<keyword evidence="2" id="KW-1185">Reference proteome</keyword>